<evidence type="ECO:0000313" key="11">
    <source>
        <dbReference type="Proteomes" id="UP000743370"/>
    </source>
</evidence>
<dbReference type="GO" id="GO:0005634">
    <property type="term" value="C:nucleus"/>
    <property type="evidence" value="ECO:0007669"/>
    <property type="project" value="UniProtKB-SubCell"/>
</dbReference>
<dbReference type="Proteomes" id="UP000743370">
    <property type="component" value="Unassembled WGS sequence"/>
</dbReference>
<dbReference type="SUPFAM" id="SSF55455">
    <property type="entry name" value="SRF-like"/>
    <property type="match status" value="1"/>
</dbReference>
<sequence length="357" mass="39579">MARRKKVTLKLIENFVARKARYRKIRENLLKKVEDLTTLCDVNACAIIYGPGDDVPTVWPSHDIAKELLDKFENAPLPERLKKNVTPQLYIDQMNRKIEKQVMKLKKKNDEKDMSNFLHNIHDGKSLSDLDASDICRLLCYVEGKLKCAGVKVHISEQQLSTKTPTPLVSFPLQNDIDSCANIDEQVFQQQSFLDSTKETGPMNSDSDNNKNTGLPPLQQHAHDNTGLSQVNFESLNLDDIGMVLHSANFNDVIDDNGLAFGMLAQDNYIGICDNGDLGLLHGSSSGGEITGNDIWSSYESFGDISESDTMLPFNNNVQDNIDGTFMGANVENEGVSINNIELSGDQRTTSGGHLNS</sequence>
<dbReference type="Gramene" id="KOM39123">
    <property type="protein sequence ID" value="KOM39123"/>
    <property type="gene ID" value="LR48_Vigan03g250500"/>
</dbReference>
<evidence type="ECO:0000256" key="3">
    <source>
        <dbReference type="ARBA" id="ARBA00023125"/>
    </source>
</evidence>
<dbReference type="Proteomes" id="UP000053144">
    <property type="component" value="Chromosome 3"/>
</dbReference>
<dbReference type="Pfam" id="PF00319">
    <property type="entry name" value="SRF-TF"/>
    <property type="match status" value="1"/>
</dbReference>
<dbReference type="PROSITE" id="PS50066">
    <property type="entry name" value="MADS_BOX_2"/>
    <property type="match status" value="1"/>
</dbReference>
<dbReference type="Gene3D" id="3.40.1810.10">
    <property type="entry name" value="Transcription factor, MADS-box"/>
    <property type="match status" value="1"/>
</dbReference>
<reference evidence="8 11" key="3">
    <citation type="submission" date="2020-05" db="EMBL/GenBank/DDBJ databases">
        <title>Vigna angularis (adzuki bean) Var. LongXiaoDou No. 4 denovo assembly.</title>
        <authorList>
            <person name="Xiang H."/>
        </authorList>
    </citation>
    <scope>NUCLEOTIDE SEQUENCE [LARGE SCALE GENOMIC DNA]</scope>
    <source>
        <tissue evidence="8">Leaf</tissue>
    </source>
</reference>
<evidence type="ECO:0000259" key="7">
    <source>
        <dbReference type="PROSITE" id="PS50066"/>
    </source>
</evidence>
<evidence type="ECO:0000313" key="9">
    <source>
        <dbReference type="EMBL" id="KOM39123.1"/>
    </source>
</evidence>
<protein>
    <submittedName>
        <fullName evidence="8">Agamous-like MADS-box protein</fullName>
    </submittedName>
</protein>
<evidence type="ECO:0000256" key="6">
    <source>
        <dbReference type="SAM" id="MobiDB-lite"/>
    </source>
</evidence>
<dbReference type="GO" id="GO:0000981">
    <property type="term" value="F:DNA-binding transcription factor activity, RNA polymerase II-specific"/>
    <property type="evidence" value="ECO:0007669"/>
    <property type="project" value="InterPro"/>
</dbReference>
<dbReference type="GO" id="GO:0046983">
    <property type="term" value="F:protein dimerization activity"/>
    <property type="evidence" value="ECO:0007669"/>
    <property type="project" value="InterPro"/>
</dbReference>
<evidence type="ECO:0000313" key="10">
    <source>
        <dbReference type="Proteomes" id="UP000053144"/>
    </source>
</evidence>
<accession>A0A0L9U8M2</accession>
<dbReference type="PRINTS" id="PR00404">
    <property type="entry name" value="MADSDOMAIN"/>
</dbReference>
<name>A0A0L9U8M2_PHAAN</name>
<reference evidence="10" key="1">
    <citation type="journal article" date="2015" name="Proc. Natl. Acad. Sci. U.S.A.">
        <title>Genome sequencing of adzuki bean (Vigna angularis) provides insight into high starch and low fat accumulation and domestication.</title>
        <authorList>
            <person name="Yang K."/>
            <person name="Tian Z."/>
            <person name="Chen C."/>
            <person name="Luo L."/>
            <person name="Zhao B."/>
            <person name="Wang Z."/>
            <person name="Yu L."/>
            <person name="Li Y."/>
            <person name="Sun Y."/>
            <person name="Li W."/>
            <person name="Chen Y."/>
            <person name="Li Y."/>
            <person name="Zhang Y."/>
            <person name="Ai D."/>
            <person name="Zhao J."/>
            <person name="Shang C."/>
            <person name="Ma Y."/>
            <person name="Wu B."/>
            <person name="Wang M."/>
            <person name="Gao L."/>
            <person name="Sun D."/>
            <person name="Zhang P."/>
            <person name="Guo F."/>
            <person name="Wang W."/>
            <person name="Li Y."/>
            <person name="Wang J."/>
            <person name="Varshney R.K."/>
            <person name="Wang J."/>
            <person name="Ling H.Q."/>
            <person name="Wan P."/>
        </authorList>
    </citation>
    <scope>NUCLEOTIDE SEQUENCE</scope>
    <source>
        <strain evidence="10">cv. Jingnong 6</strain>
    </source>
</reference>
<dbReference type="GO" id="GO:0000987">
    <property type="term" value="F:cis-regulatory region sequence-specific DNA binding"/>
    <property type="evidence" value="ECO:0007669"/>
    <property type="project" value="InterPro"/>
</dbReference>
<evidence type="ECO:0000256" key="2">
    <source>
        <dbReference type="ARBA" id="ARBA00023015"/>
    </source>
</evidence>
<dbReference type="InterPro" id="IPR002100">
    <property type="entry name" value="TF_MADSbox"/>
</dbReference>
<reference evidence="9" key="2">
    <citation type="submission" date="2015-02" db="EMBL/GenBank/DDBJ databases">
        <authorList>
            <person name="Chooi Y.-H."/>
        </authorList>
    </citation>
    <scope>NUCLEOTIDE SEQUENCE</scope>
    <source>
        <tissue evidence="9">Seedling</tissue>
    </source>
</reference>
<keyword evidence="4" id="KW-0804">Transcription</keyword>
<keyword evidence="5" id="KW-0539">Nucleus</keyword>
<dbReference type="OMA" id="NFVARKA"/>
<evidence type="ECO:0000256" key="4">
    <source>
        <dbReference type="ARBA" id="ARBA00023163"/>
    </source>
</evidence>
<keyword evidence="2" id="KW-0805">Transcription regulation</keyword>
<comment type="subcellular location">
    <subcellularLocation>
        <location evidence="1">Nucleus</location>
    </subcellularLocation>
</comment>
<feature type="region of interest" description="Disordered" evidence="6">
    <location>
        <begin position="196"/>
        <end position="223"/>
    </location>
</feature>
<evidence type="ECO:0000256" key="5">
    <source>
        <dbReference type="ARBA" id="ARBA00023242"/>
    </source>
</evidence>
<feature type="compositionally biased region" description="Polar residues" evidence="6">
    <location>
        <begin position="202"/>
        <end position="213"/>
    </location>
</feature>
<dbReference type="EMBL" id="CM003373">
    <property type="protein sequence ID" value="KOM39123.1"/>
    <property type="molecule type" value="Genomic_DNA"/>
</dbReference>
<dbReference type="SMART" id="SM00432">
    <property type="entry name" value="MADS"/>
    <property type="match status" value="1"/>
</dbReference>
<gene>
    <name evidence="8" type="ORF">HKW66_Vig0055250</name>
    <name evidence="9" type="ORF">LR48_Vigan03g250500</name>
</gene>
<dbReference type="EMBL" id="JABFOF010000002">
    <property type="protein sequence ID" value="KAG2406269.1"/>
    <property type="molecule type" value="Genomic_DNA"/>
</dbReference>
<keyword evidence="3" id="KW-0238">DNA-binding</keyword>
<dbReference type="CDD" id="cd00266">
    <property type="entry name" value="MADS_SRF_like"/>
    <property type="match status" value="1"/>
</dbReference>
<evidence type="ECO:0000313" key="8">
    <source>
        <dbReference type="EMBL" id="KAG2406269.1"/>
    </source>
</evidence>
<dbReference type="AlphaFoldDB" id="A0A0L9U8M2"/>
<dbReference type="InterPro" id="IPR036879">
    <property type="entry name" value="TF_MADSbox_sf"/>
</dbReference>
<proteinExistence type="predicted"/>
<dbReference type="STRING" id="3914.A0A0L9U8M2"/>
<dbReference type="GO" id="GO:0045944">
    <property type="term" value="P:positive regulation of transcription by RNA polymerase II"/>
    <property type="evidence" value="ECO:0007669"/>
    <property type="project" value="InterPro"/>
</dbReference>
<organism evidence="9 10">
    <name type="scientific">Phaseolus angularis</name>
    <name type="common">Azuki bean</name>
    <name type="synonym">Vigna angularis</name>
    <dbReference type="NCBI Taxonomy" id="3914"/>
    <lineage>
        <taxon>Eukaryota</taxon>
        <taxon>Viridiplantae</taxon>
        <taxon>Streptophyta</taxon>
        <taxon>Embryophyta</taxon>
        <taxon>Tracheophyta</taxon>
        <taxon>Spermatophyta</taxon>
        <taxon>Magnoliopsida</taxon>
        <taxon>eudicotyledons</taxon>
        <taxon>Gunneridae</taxon>
        <taxon>Pentapetalae</taxon>
        <taxon>rosids</taxon>
        <taxon>fabids</taxon>
        <taxon>Fabales</taxon>
        <taxon>Fabaceae</taxon>
        <taxon>Papilionoideae</taxon>
        <taxon>50 kb inversion clade</taxon>
        <taxon>NPAAA clade</taxon>
        <taxon>indigoferoid/millettioid clade</taxon>
        <taxon>Phaseoleae</taxon>
        <taxon>Vigna</taxon>
    </lineage>
</organism>
<feature type="domain" description="MADS-box" evidence="7">
    <location>
        <begin position="2"/>
        <end position="50"/>
    </location>
</feature>
<evidence type="ECO:0000256" key="1">
    <source>
        <dbReference type="ARBA" id="ARBA00004123"/>
    </source>
</evidence>
<dbReference type="InterPro" id="IPR033897">
    <property type="entry name" value="SRF-like_MADS-box"/>
</dbReference>